<dbReference type="InterPro" id="IPR035434">
    <property type="entry name" value="GCL_bact_plant"/>
</dbReference>
<sequence>MSDIERRNLDILEQHFRDGCKLNCIQKLGVEIEHFIVHEDTGASVTYYEECGVEYLLHEIESYYPRHYYEGEHLLGLYNNDCSISLEPAGQLEISIVPKESIRVIQKIYQTFLRQLLPVLQRCGYRLVTLGYQPVSRADDLPLIPKKRYDYMDQYFQSSGTRGRNMMRGTAATQVSIDYCCEKDFQRKYKSAYLLMPALKLLTDNTPVFEGAPYQGCLARTYIWNNVDSVRCGMIPGTFRPDFGFRSYAEYLWNLPLIFLPTPEGSVYTGSRPVKDIWKDHLITPEDVEHILSMTFLDVRVKHYVEIRGADSMPFEYVMAYLALIKGLFFKPEVLEELLAQYPVTEQNILDAENHLMKKGYDSEIYGQPASVFLWKLLDLAEDHLEDGEALCLLPFRKNIQKRMTLAKEYYGIYPQTIPTNHRRKF</sequence>
<dbReference type="GO" id="GO:0004357">
    <property type="term" value="F:glutamate-cysteine ligase activity"/>
    <property type="evidence" value="ECO:0007669"/>
    <property type="project" value="UniProtKB-UniRule"/>
</dbReference>
<evidence type="ECO:0000313" key="7">
    <source>
        <dbReference type="Proteomes" id="UP000515860"/>
    </source>
</evidence>
<comment type="function">
    <text evidence="5">Catalyzes the synthesis of gamma-glutamylcysteine (gamma-GC).</text>
</comment>
<dbReference type="SUPFAM" id="SSF55931">
    <property type="entry name" value="Glutamine synthetase/guanido kinase"/>
    <property type="match status" value="1"/>
</dbReference>
<evidence type="ECO:0000256" key="3">
    <source>
        <dbReference type="ARBA" id="ARBA00022840"/>
    </source>
</evidence>
<comment type="catalytic activity">
    <reaction evidence="4 5">
        <text>L-cysteine + L-glutamate + ATP = gamma-L-glutamyl-L-cysteine + ADP + phosphate + H(+)</text>
        <dbReference type="Rhea" id="RHEA:13285"/>
        <dbReference type="ChEBI" id="CHEBI:15378"/>
        <dbReference type="ChEBI" id="CHEBI:29985"/>
        <dbReference type="ChEBI" id="CHEBI:30616"/>
        <dbReference type="ChEBI" id="CHEBI:35235"/>
        <dbReference type="ChEBI" id="CHEBI:43474"/>
        <dbReference type="ChEBI" id="CHEBI:58173"/>
        <dbReference type="ChEBI" id="CHEBI:456216"/>
        <dbReference type="EC" id="6.3.2.2"/>
    </reaction>
</comment>
<accession>A0A7G9GEN4</accession>
<evidence type="ECO:0000256" key="1">
    <source>
        <dbReference type="ARBA" id="ARBA00022598"/>
    </source>
</evidence>
<evidence type="ECO:0000313" key="6">
    <source>
        <dbReference type="EMBL" id="QNM09266.1"/>
    </source>
</evidence>
<proteinExistence type="inferred from homology"/>
<evidence type="ECO:0000256" key="5">
    <source>
        <dbReference type="PIRNR" id="PIRNR017901"/>
    </source>
</evidence>
<dbReference type="EMBL" id="CP060635">
    <property type="protein sequence ID" value="QNM09266.1"/>
    <property type="molecule type" value="Genomic_DNA"/>
</dbReference>
<keyword evidence="7" id="KW-1185">Reference proteome</keyword>
<dbReference type="PANTHER" id="PTHR34378">
    <property type="entry name" value="GLUTAMATE--CYSTEINE LIGASE, CHLOROPLASTIC"/>
    <property type="match status" value="1"/>
</dbReference>
<dbReference type="Pfam" id="PF04107">
    <property type="entry name" value="GCS2"/>
    <property type="match status" value="1"/>
</dbReference>
<evidence type="ECO:0000256" key="4">
    <source>
        <dbReference type="ARBA" id="ARBA00048819"/>
    </source>
</evidence>
<dbReference type="InterPro" id="IPR014746">
    <property type="entry name" value="Gln_synth/guanido_kin_cat_dom"/>
</dbReference>
<dbReference type="Proteomes" id="UP000515860">
    <property type="component" value="Chromosome"/>
</dbReference>
<keyword evidence="3 5" id="KW-0067">ATP-binding</keyword>
<evidence type="ECO:0000256" key="2">
    <source>
        <dbReference type="ARBA" id="ARBA00022741"/>
    </source>
</evidence>
<dbReference type="GO" id="GO:0006750">
    <property type="term" value="P:glutathione biosynthetic process"/>
    <property type="evidence" value="ECO:0007669"/>
    <property type="project" value="UniProtKB-UniRule"/>
</dbReference>
<organism evidence="6 7">
    <name type="scientific">Wansuia hejianensis</name>
    <dbReference type="NCBI Taxonomy" id="2763667"/>
    <lineage>
        <taxon>Bacteria</taxon>
        <taxon>Bacillati</taxon>
        <taxon>Bacillota</taxon>
        <taxon>Clostridia</taxon>
        <taxon>Lachnospirales</taxon>
        <taxon>Lachnospiraceae</taxon>
        <taxon>Wansuia</taxon>
    </lineage>
</organism>
<name>A0A7G9GEN4_9FIRM</name>
<dbReference type="Gene3D" id="3.30.590.20">
    <property type="match status" value="1"/>
</dbReference>
<dbReference type="RefSeq" id="WP_249329161.1">
    <property type="nucleotide sequence ID" value="NZ_CP060635.1"/>
</dbReference>
<protein>
    <recommendedName>
        <fullName evidence="5">Glutamate--cysteine ligase</fullName>
        <ecNumber evidence="5">6.3.2.2</ecNumber>
    </recommendedName>
</protein>
<dbReference type="EC" id="6.3.2.2" evidence="5"/>
<dbReference type="InterPro" id="IPR006336">
    <property type="entry name" value="GCS2"/>
</dbReference>
<keyword evidence="1 5" id="KW-0436">Ligase</keyword>
<gene>
    <name evidence="6" type="ORF">H9Q79_02970</name>
</gene>
<dbReference type="AlphaFoldDB" id="A0A7G9GEN4"/>
<dbReference type="KEGG" id="whj:H9Q79_02970"/>
<comment type="similarity">
    <text evidence="5">Belongs to the glutamate--cysteine ligase type 2 family. EgtA subfamily.</text>
</comment>
<dbReference type="PANTHER" id="PTHR34378:SF1">
    <property type="entry name" value="GLUTAMATE--CYSTEINE LIGASE, CHLOROPLASTIC"/>
    <property type="match status" value="1"/>
</dbReference>
<reference evidence="6 7" key="1">
    <citation type="submission" date="2020-08" db="EMBL/GenBank/DDBJ databases">
        <authorList>
            <person name="Liu C."/>
            <person name="Sun Q."/>
        </authorList>
    </citation>
    <scope>NUCLEOTIDE SEQUENCE [LARGE SCALE GENOMIC DNA]</scope>
    <source>
        <strain evidence="6 7">NSJ-29</strain>
    </source>
</reference>
<keyword evidence="2 5" id="KW-0547">Nucleotide-binding</keyword>
<dbReference type="GO" id="GO:0005524">
    <property type="term" value="F:ATP binding"/>
    <property type="evidence" value="ECO:0007669"/>
    <property type="project" value="UniProtKB-UniRule"/>
</dbReference>
<dbReference type="PIRSF" id="PIRSF017901">
    <property type="entry name" value="GCL"/>
    <property type="match status" value="1"/>
</dbReference>